<dbReference type="OrthoDB" id="8034633at2759"/>
<dbReference type="Proteomes" id="UP000765509">
    <property type="component" value="Unassembled WGS sequence"/>
</dbReference>
<keyword evidence="2" id="KW-1185">Reference proteome</keyword>
<name>A0A9Q3P1S5_9BASI</name>
<evidence type="ECO:0000313" key="2">
    <source>
        <dbReference type="Proteomes" id="UP000765509"/>
    </source>
</evidence>
<dbReference type="AlphaFoldDB" id="A0A9Q3P1S5"/>
<reference evidence="1" key="1">
    <citation type="submission" date="2021-03" db="EMBL/GenBank/DDBJ databases">
        <title>Draft genome sequence of rust myrtle Austropuccinia psidii MF-1, a brazilian biotype.</title>
        <authorList>
            <person name="Quecine M.C."/>
            <person name="Pachon D.M.R."/>
            <person name="Bonatelli M.L."/>
            <person name="Correr F.H."/>
            <person name="Franceschini L.M."/>
            <person name="Leite T.F."/>
            <person name="Margarido G.R.A."/>
            <person name="Almeida C.A."/>
            <person name="Ferrarezi J.A."/>
            <person name="Labate C.A."/>
        </authorList>
    </citation>
    <scope>NUCLEOTIDE SEQUENCE</scope>
    <source>
        <strain evidence="1">MF-1</strain>
    </source>
</reference>
<accession>A0A9Q3P1S5</accession>
<evidence type="ECO:0000313" key="1">
    <source>
        <dbReference type="EMBL" id="MBW0547804.1"/>
    </source>
</evidence>
<protein>
    <recommendedName>
        <fullName evidence="3">CCHC-type domain-containing protein</fullName>
    </recommendedName>
</protein>
<proteinExistence type="predicted"/>
<organism evidence="1 2">
    <name type="scientific">Austropuccinia psidii MF-1</name>
    <dbReference type="NCBI Taxonomy" id="1389203"/>
    <lineage>
        <taxon>Eukaryota</taxon>
        <taxon>Fungi</taxon>
        <taxon>Dikarya</taxon>
        <taxon>Basidiomycota</taxon>
        <taxon>Pucciniomycotina</taxon>
        <taxon>Pucciniomycetes</taxon>
        <taxon>Pucciniales</taxon>
        <taxon>Sphaerophragmiaceae</taxon>
        <taxon>Austropuccinia</taxon>
    </lineage>
</organism>
<evidence type="ECO:0008006" key="3">
    <source>
        <dbReference type="Google" id="ProtNLM"/>
    </source>
</evidence>
<gene>
    <name evidence="1" type="ORF">O181_087519</name>
</gene>
<comment type="caution">
    <text evidence="1">The sequence shown here is derived from an EMBL/GenBank/DDBJ whole genome shotgun (WGS) entry which is preliminary data.</text>
</comment>
<dbReference type="EMBL" id="AVOT02052906">
    <property type="protein sequence ID" value="MBW0547804.1"/>
    <property type="molecule type" value="Genomic_DNA"/>
</dbReference>
<sequence>MEDLSILNINDQLRILKDHVMETTKSTNQFATHLEKSDSERQKLKDEIIANLEQIHKNYVPHMPRNSTPLIAEERSVEGSLTPFLGENIIAAKDIPKLEEWSTFSGEGEYNHIEFIRTIDMLQEDFHIPDEIIVGKLHSLFTRTAKKWYYKMRQDHGKHDWSWWKSEMITKWANNSWRFKMSNAFESDIFNSEKEQPLTWFFKQKDRLSALHPLMSYTMINMKILRRCGGELEPSIKFRCLEPCSTEDYINAMEAIITRTRIGKALTKIPMESKLVPTISREDRKPEIPVLKCHKCGNTSHLASTCTKKTKINEVQVIEEVQCTERKEESDLDSAVFEDIPVEDYPIESITAFFEVTEVHTNLPQYREDCHNLINIQDSRMCKTKAARHKGYTSGASCITSVLMNDI</sequence>